<reference evidence="2 3" key="1">
    <citation type="submission" date="2018-04" db="EMBL/GenBank/DDBJ databases">
        <authorList>
            <person name="Zhang X."/>
            <person name="Yuan J."/>
            <person name="Li F."/>
            <person name="Xiang J."/>
        </authorList>
    </citation>
    <scope>NUCLEOTIDE SEQUENCE [LARGE SCALE GENOMIC DNA]</scope>
    <source>
        <tissue evidence="2">Muscle</tissue>
    </source>
</reference>
<organism evidence="2 3">
    <name type="scientific">Penaeus vannamei</name>
    <name type="common">Whiteleg shrimp</name>
    <name type="synonym">Litopenaeus vannamei</name>
    <dbReference type="NCBI Taxonomy" id="6689"/>
    <lineage>
        <taxon>Eukaryota</taxon>
        <taxon>Metazoa</taxon>
        <taxon>Ecdysozoa</taxon>
        <taxon>Arthropoda</taxon>
        <taxon>Crustacea</taxon>
        <taxon>Multicrustacea</taxon>
        <taxon>Malacostraca</taxon>
        <taxon>Eumalacostraca</taxon>
        <taxon>Eucarida</taxon>
        <taxon>Decapoda</taxon>
        <taxon>Dendrobranchiata</taxon>
        <taxon>Penaeoidea</taxon>
        <taxon>Penaeidae</taxon>
        <taxon>Penaeus</taxon>
    </lineage>
</organism>
<feature type="compositionally biased region" description="Low complexity" evidence="1">
    <location>
        <begin position="249"/>
        <end position="263"/>
    </location>
</feature>
<gene>
    <name evidence="2" type="ORF">C7M84_017904</name>
</gene>
<name>A0A423SIS1_PENVA</name>
<dbReference type="EMBL" id="QCYY01003311">
    <property type="protein sequence ID" value="ROT64157.1"/>
    <property type="molecule type" value="Genomic_DNA"/>
</dbReference>
<accession>A0A423SIS1</accession>
<feature type="region of interest" description="Disordered" evidence="1">
    <location>
        <begin position="238"/>
        <end position="263"/>
    </location>
</feature>
<feature type="region of interest" description="Disordered" evidence="1">
    <location>
        <begin position="152"/>
        <end position="172"/>
    </location>
</feature>
<feature type="region of interest" description="Disordered" evidence="1">
    <location>
        <begin position="311"/>
        <end position="373"/>
    </location>
</feature>
<feature type="compositionally biased region" description="Pro residues" evidence="1">
    <location>
        <begin position="326"/>
        <end position="344"/>
    </location>
</feature>
<feature type="region of interest" description="Disordered" evidence="1">
    <location>
        <begin position="105"/>
        <end position="137"/>
    </location>
</feature>
<proteinExistence type="predicted"/>
<keyword evidence="3" id="KW-1185">Reference proteome</keyword>
<evidence type="ECO:0000313" key="2">
    <source>
        <dbReference type="EMBL" id="ROT64157.1"/>
    </source>
</evidence>
<feature type="compositionally biased region" description="Basic and acidic residues" evidence="1">
    <location>
        <begin position="105"/>
        <end position="118"/>
    </location>
</feature>
<protein>
    <recommendedName>
        <fullName evidence="4">Single domain-containing protein</fullName>
    </recommendedName>
</protein>
<evidence type="ECO:0000256" key="1">
    <source>
        <dbReference type="SAM" id="MobiDB-lite"/>
    </source>
</evidence>
<evidence type="ECO:0008006" key="4">
    <source>
        <dbReference type="Google" id="ProtNLM"/>
    </source>
</evidence>
<dbReference type="AlphaFoldDB" id="A0A423SIS1"/>
<reference evidence="2 3" key="2">
    <citation type="submission" date="2019-01" db="EMBL/GenBank/DDBJ databases">
        <title>The decoding of complex shrimp genome reveals the adaptation for benthos swimmer, frequently molting mechanism and breeding impact on genome.</title>
        <authorList>
            <person name="Sun Y."/>
            <person name="Gao Y."/>
            <person name="Yu Y."/>
        </authorList>
    </citation>
    <scope>NUCLEOTIDE SEQUENCE [LARGE SCALE GENOMIC DNA]</scope>
    <source>
        <tissue evidence="2">Muscle</tissue>
    </source>
</reference>
<evidence type="ECO:0000313" key="3">
    <source>
        <dbReference type="Proteomes" id="UP000283509"/>
    </source>
</evidence>
<comment type="caution">
    <text evidence="2">The sequence shown here is derived from an EMBL/GenBank/DDBJ whole genome shotgun (WGS) entry which is preliminary data.</text>
</comment>
<dbReference type="Proteomes" id="UP000283509">
    <property type="component" value="Unassembled WGS sequence"/>
</dbReference>
<dbReference type="OrthoDB" id="6367945at2759"/>
<sequence length="450" mass="49103">MLCHEMPLDKIQIRTQLRETLASEGDAAVYGETHQSGTPAQTAFSFLSAAAQSLSEAEPAMHTLTAALGACLASLRTLSQAASGRHAPPRFTKEFRSFVHRTADTSRCGTGRERDPKKAQACASSSPQDRDRKGRVLPQRNCLGNGVWGGMRRPRLREDPPFPSDQLPRSIPPPIAVRRQRATDTATPEISPKHCILFAGASVSSTQLLTATRDAAVYGEVADAGRLDLQLLKAHTRVERQADTPRATPPQTASLSSPSSPILSEAEPAMHTLTAALVACLASLAWSQAASSRQLPPEIYEEFRSFVHRNGGHLPLRNQGREYPPSLRPPPPPVLRRPPPPPPRAALRDPKKAQAVASSSPQDQRQKQGAGGCETTEGFHFAGEVWFPTGCRRRKCIHFRGKFFTETDSCDSEIHNTTYKCIVEVDLNAQYPACCPKYRCNPDNLGNSVK</sequence>